<dbReference type="PROSITE" id="PS50082">
    <property type="entry name" value="WD_REPEATS_2"/>
    <property type="match status" value="2"/>
</dbReference>
<reference evidence="7" key="1">
    <citation type="submission" date="2023-10" db="EMBL/GenBank/DDBJ databases">
        <authorList>
            <person name="Chen Y."/>
            <person name="Shah S."/>
            <person name="Dougan E. K."/>
            <person name="Thang M."/>
            <person name="Chan C."/>
        </authorList>
    </citation>
    <scope>NUCLEOTIDE SEQUENCE [LARGE SCALE GENOMIC DNA]</scope>
</reference>
<name>A0ABN9S8U0_9DINO</name>
<dbReference type="Gene3D" id="2.130.10.10">
    <property type="entry name" value="YVTN repeat-like/Quinoprotein amine dehydrogenase"/>
    <property type="match status" value="1"/>
</dbReference>
<feature type="repeat" description="WD" evidence="5">
    <location>
        <begin position="31"/>
        <end position="72"/>
    </location>
</feature>
<dbReference type="EMBL" id="CAUYUJ010009874">
    <property type="protein sequence ID" value="CAK0827884.1"/>
    <property type="molecule type" value="Genomic_DNA"/>
</dbReference>
<dbReference type="InterPro" id="IPR015943">
    <property type="entry name" value="WD40/YVTN_repeat-like_dom_sf"/>
</dbReference>
<feature type="region of interest" description="Disordered" evidence="6">
    <location>
        <begin position="135"/>
        <end position="156"/>
    </location>
</feature>
<dbReference type="PROSITE" id="PS00678">
    <property type="entry name" value="WD_REPEATS_1"/>
    <property type="match status" value="1"/>
</dbReference>
<evidence type="ECO:0000256" key="4">
    <source>
        <dbReference type="ARBA" id="ARBA00023242"/>
    </source>
</evidence>
<evidence type="ECO:0000256" key="5">
    <source>
        <dbReference type="PROSITE-ProRule" id="PRU00221"/>
    </source>
</evidence>
<keyword evidence="8" id="KW-1185">Reference proteome</keyword>
<protein>
    <recommendedName>
        <fullName evidence="9">Guanine nucleotide-binding protein subunit beta-like protein</fullName>
    </recommendedName>
</protein>
<proteinExistence type="predicted"/>
<keyword evidence="4" id="KW-0539">Nucleus</keyword>
<evidence type="ECO:0008006" key="9">
    <source>
        <dbReference type="Google" id="ProtNLM"/>
    </source>
</evidence>
<organism evidence="7 8">
    <name type="scientific">Prorocentrum cordatum</name>
    <dbReference type="NCBI Taxonomy" id="2364126"/>
    <lineage>
        <taxon>Eukaryota</taxon>
        <taxon>Sar</taxon>
        <taxon>Alveolata</taxon>
        <taxon>Dinophyceae</taxon>
        <taxon>Prorocentrales</taxon>
        <taxon>Prorocentraceae</taxon>
        <taxon>Prorocentrum</taxon>
    </lineage>
</organism>
<dbReference type="SMART" id="SM00320">
    <property type="entry name" value="WD40"/>
    <property type="match status" value="2"/>
</dbReference>
<keyword evidence="3" id="KW-0677">Repeat</keyword>
<dbReference type="SUPFAM" id="SSF117289">
    <property type="entry name" value="Nucleoporin domain"/>
    <property type="match status" value="1"/>
</dbReference>
<dbReference type="Proteomes" id="UP001189429">
    <property type="component" value="Unassembled WGS sequence"/>
</dbReference>
<evidence type="ECO:0000256" key="2">
    <source>
        <dbReference type="ARBA" id="ARBA00022574"/>
    </source>
</evidence>
<evidence type="ECO:0000256" key="3">
    <source>
        <dbReference type="ARBA" id="ARBA00022737"/>
    </source>
</evidence>
<comment type="caution">
    <text evidence="7">The sequence shown here is derived from an EMBL/GenBank/DDBJ whole genome shotgun (WGS) entry which is preliminary data.</text>
</comment>
<dbReference type="InterPro" id="IPR001680">
    <property type="entry name" value="WD40_rpt"/>
</dbReference>
<keyword evidence="2 5" id="KW-0853">WD repeat</keyword>
<evidence type="ECO:0000256" key="1">
    <source>
        <dbReference type="ARBA" id="ARBA00004123"/>
    </source>
</evidence>
<feature type="repeat" description="WD" evidence="5">
    <location>
        <begin position="75"/>
        <end position="116"/>
    </location>
</feature>
<evidence type="ECO:0000256" key="6">
    <source>
        <dbReference type="SAM" id="MobiDB-lite"/>
    </source>
</evidence>
<accession>A0ABN9S8U0</accession>
<dbReference type="PROSITE" id="PS50294">
    <property type="entry name" value="WD_REPEATS_REGION"/>
    <property type="match status" value="2"/>
</dbReference>
<evidence type="ECO:0000313" key="8">
    <source>
        <dbReference type="Proteomes" id="UP001189429"/>
    </source>
</evidence>
<comment type="subcellular location">
    <subcellularLocation>
        <location evidence="1">Nucleus</location>
    </subcellularLocation>
</comment>
<gene>
    <name evidence="7" type="ORF">PCOR1329_LOCUS27298</name>
</gene>
<evidence type="ECO:0000313" key="7">
    <source>
        <dbReference type="EMBL" id="CAK0827884.1"/>
    </source>
</evidence>
<dbReference type="PANTHER" id="PTHR19848">
    <property type="entry name" value="WD40 REPEAT PROTEIN"/>
    <property type="match status" value="1"/>
</dbReference>
<sequence>MPDGRSIVSGWSDGKIRAFLPQSGKLLYVINDAHKNGVTAIGVTSDCGRIVSGGMEGEVRVWNIGRQTQTMDVSLKEHRGRVWCIKVKSDNSAAVSASSDGSCIVWDLGTKTRRASACSRRRCSRAWCTTPTSRSCSPRAATARSGTGTPSMARPSACWRAPTRESLAHSPSRRLARTSCRAATTAC</sequence>
<dbReference type="Pfam" id="PF00400">
    <property type="entry name" value="WD40"/>
    <property type="match status" value="2"/>
</dbReference>
<dbReference type="PANTHER" id="PTHR19848:SF0">
    <property type="entry name" value="NOTCHLESS PROTEIN HOMOLOG 1"/>
    <property type="match status" value="1"/>
</dbReference>
<dbReference type="InterPro" id="IPR019775">
    <property type="entry name" value="WD40_repeat_CS"/>
</dbReference>